<dbReference type="EMBL" id="JAVHNR010000003">
    <property type="protein sequence ID" value="KAK6348031.1"/>
    <property type="molecule type" value="Genomic_DNA"/>
</dbReference>
<feature type="domain" description="DUF7514" evidence="2">
    <location>
        <begin position="500"/>
        <end position="689"/>
    </location>
</feature>
<dbReference type="AlphaFoldDB" id="A0AAN8N272"/>
<name>A0AAN8N272_9PEZI</name>
<sequence>MSTSSSSPSSRFFADQFAFAYPLPQSGYYLFPASTGHLQVVPPAVTALNSAVVVPKSGPVIGKAVNMNLVRSLVSSKRGSQGNGVRDLQISHPQSIGQQLSVDTSRPTLQGANRNSLIQQQSPGIQGFHDFSRGAQRQSQSYFPPQGQQFYPTPQPNGFAFSGGVGSPTGGPTSPAFMAGSPGFGQFPVSPVDYPTPGATPLSTPRYVLPSVVASQMEMEYAPFIRQQQQPQQQQLQLQQFSQPSAPAQPDFALSDREWQEALQAQREYEQRMEQQREQQLREQQLREQQLREQQMMEQQRMQHEAQRNSIGQDDDFDERSFYDVSSNRRNTQVSVFSNNSALLPTKSFGESLLQKQQEARKLSMPLPPKKLSPEEEFYSSVNSSRSTTKLGVAQFTPDSDTPLSPESKLQDPPKPRSFSVDALSTNSYPVPTPVSASRMPKDPTPFSVITGRFPNWFIDGTPLPANEEDDSSHGPLAKRRRTLSEAEREAEQFWGIFYNGNGQWSRMWYRFLDGIFDYYLRTKCKGKEGIDPQTLGQMWEEMGYSVEENLYESQIQLAQSLFHPDPDDFISSLLTNYFSLLSLPHLLEQPPVQPPPSFLPKCVNPTPPVPIPLLTRDGFHRYFMHQTLLDPSLMYERFNKLLKNRPTGIVDPETSLLFVRRETGGPIIPRKSFPYAEDGTVEEIEEKVRGWMRNWVKGEVEGWVGGNDAPPPPPQQMQPHDMF</sequence>
<evidence type="ECO:0000313" key="4">
    <source>
        <dbReference type="Proteomes" id="UP001313282"/>
    </source>
</evidence>
<feature type="region of interest" description="Disordered" evidence="1">
    <location>
        <begin position="226"/>
        <end position="251"/>
    </location>
</feature>
<accession>A0AAN8N272</accession>
<keyword evidence="4" id="KW-1185">Reference proteome</keyword>
<evidence type="ECO:0000256" key="1">
    <source>
        <dbReference type="SAM" id="MobiDB-lite"/>
    </source>
</evidence>
<dbReference type="InterPro" id="IPR055936">
    <property type="entry name" value="DUF7514"/>
</dbReference>
<gene>
    <name evidence="3" type="ORF">TWF718_005852</name>
</gene>
<feature type="region of interest" description="Disordered" evidence="1">
    <location>
        <begin position="704"/>
        <end position="724"/>
    </location>
</feature>
<feature type="region of interest" description="Disordered" evidence="1">
    <location>
        <begin position="77"/>
        <end position="101"/>
    </location>
</feature>
<evidence type="ECO:0000259" key="2">
    <source>
        <dbReference type="Pfam" id="PF24355"/>
    </source>
</evidence>
<protein>
    <recommendedName>
        <fullName evidence="2">DUF7514 domain-containing protein</fullName>
    </recommendedName>
</protein>
<organism evidence="3 4">
    <name type="scientific">Orbilia javanica</name>
    <dbReference type="NCBI Taxonomy" id="47235"/>
    <lineage>
        <taxon>Eukaryota</taxon>
        <taxon>Fungi</taxon>
        <taxon>Dikarya</taxon>
        <taxon>Ascomycota</taxon>
        <taxon>Pezizomycotina</taxon>
        <taxon>Orbiliomycetes</taxon>
        <taxon>Orbiliales</taxon>
        <taxon>Orbiliaceae</taxon>
        <taxon>Orbilia</taxon>
    </lineage>
</organism>
<reference evidence="3 4" key="1">
    <citation type="submission" date="2019-10" db="EMBL/GenBank/DDBJ databases">
        <authorList>
            <person name="Palmer J.M."/>
        </authorList>
    </citation>
    <scope>NUCLEOTIDE SEQUENCE [LARGE SCALE GENOMIC DNA]</scope>
    <source>
        <strain evidence="3 4">TWF718</strain>
    </source>
</reference>
<feature type="region of interest" description="Disordered" evidence="1">
    <location>
        <begin position="360"/>
        <end position="440"/>
    </location>
</feature>
<feature type="compositionally biased region" description="Polar residues" evidence="1">
    <location>
        <begin position="91"/>
        <end position="101"/>
    </location>
</feature>
<dbReference type="Proteomes" id="UP001313282">
    <property type="component" value="Unassembled WGS sequence"/>
</dbReference>
<feature type="region of interest" description="Disordered" evidence="1">
    <location>
        <begin position="270"/>
        <end position="319"/>
    </location>
</feature>
<feature type="compositionally biased region" description="Low complexity" evidence="1">
    <location>
        <begin position="227"/>
        <end position="250"/>
    </location>
</feature>
<evidence type="ECO:0000313" key="3">
    <source>
        <dbReference type="EMBL" id="KAK6348031.1"/>
    </source>
</evidence>
<comment type="caution">
    <text evidence="3">The sequence shown here is derived from an EMBL/GenBank/DDBJ whole genome shotgun (WGS) entry which is preliminary data.</text>
</comment>
<proteinExistence type="predicted"/>
<feature type="compositionally biased region" description="Polar residues" evidence="1">
    <location>
        <begin position="380"/>
        <end position="390"/>
    </location>
</feature>
<dbReference type="Pfam" id="PF24355">
    <property type="entry name" value="DUF7514"/>
    <property type="match status" value="1"/>
</dbReference>
<feature type="compositionally biased region" description="Basic and acidic residues" evidence="1">
    <location>
        <begin position="270"/>
        <end position="291"/>
    </location>
</feature>